<sequence>MAKEKERKGAGSRDRRLGADGGSCEPQQALNSEGAIFGERESFPCSLDSPPSSVADLSTSQSQLQLAANVSQTPADDSQSPQERLLPAAPHAMPPSTRASEATGRHRQPRCRRLRRLAHSSDEEEDVQQEQQQQLLDAQSEPEQPSLQHQQASNGFNATQRFRFTPNVSAASTTRALQTLPVTAPATSSSEARELSLAGMLLNAAPLQQQLKQSQQTSRPADLLRLKTEEHLRRKGEQQQQQSPQRLQGIKSKQQLLTDEEKRSKLLQQSEEGAATFQQQQHNHSHHQQQQQQKRGVTLASLSATQEDSFIYSPLSLPFHKEQSSPTTVAEVLRAAAAQGVAAACGSDAGLSGGPFLMLQLPRHLPPVDRVAMSGKVTLRLRTSNSSPAASSVASVPSSAPAAAQEAQRQRGYMEFAIALGCETRSVQQCGVLIQPGAEFVLLGDCQQRLVVCPQLDATLQASKRGD</sequence>
<feature type="compositionally biased region" description="Low complexity" evidence="1">
    <location>
        <begin position="278"/>
        <end position="293"/>
    </location>
</feature>
<keyword evidence="3" id="KW-1185">Reference proteome</keyword>
<protein>
    <submittedName>
        <fullName evidence="2">Uncharacterized protein</fullName>
    </submittedName>
</protein>
<evidence type="ECO:0000313" key="2">
    <source>
        <dbReference type="EMBL" id="OEH76798.1"/>
    </source>
</evidence>
<dbReference type="Proteomes" id="UP000095192">
    <property type="component" value="Unassembled WGS sequence"/>
</dbReference>
<reference evidence="2 3" key="1">
    <citation type="journal article" date="2016" name="BMC Genomics">
        <title>Comparative genomics reveals Cyclospora cayetanensis possesses coccidia-like metabolism and invasion components but unique surface antigens.</title>
        <authorList>
            <person name="Liu S."/>
            <person name="Wang L."/>
            <person name="Zheng H."/>
            <person name="Xu Z."/>
            <person name="Roellig D.M."/>
            <person name="Li N."/>
            <person name="Frace M.A."/>
            <person name="Tang K."/>
            <person name="Arrowood M.J."/>
            <person name="Moss D.M."/>
            <person name="Zhang L."/>
            <person name="Feng Y."/>
            <person name="Xiao L."/>
        </authorList>
    </citation>
    <scope>NUCLEOTIDE SEQUENCE [LARGE SCALE GENOMIC DNA]</scope>
    <source>
        <strain evidence="2 3">CHN_HEN01</strain>
    </source>
</reference>
<feature type="region of interest" description="Disordered" evidence="1">
    <location>
        <begin position="1"/>
        <end position="161"/>
    </location>
</feature>
<dbReference type="InParanoid" id="A0A1D3D017"/>
<dbReference type="AlphaFoldDB" id="A0A1D3D017"/>
<feature type="compositionally biased region" description="Basic and acidic residues" evidence="1">
    <location>
        <begin position="1"/>
        <end position="18"/>
    </location>
</feature>
<dbReference type="VEuPathDB" id="ToxoDB:cyc_06943"/>
<comment type="caution">
    <text evidence="2">The sequence shown here is derived from an EMBL/GenBank/DDBJ whole genome shotgun (WGS) entry which is preliminary data.</text>
</comment>
<proteinExistence type="predicted"/>
<feature type="region of interest" description="Disordered" evidence="1">
    <location>
        <begin position="270"/>
        <end position="298"/>
    </location>
</feature>
<evidence type="ECO:0000256" key="1">
    <source>
        <dbReference type="SAM" id="MobiDB-lite"/>
    </source>
</evidence>
<feature type="compositionally biased region" description="Polar residues" evidence="1">
    <location>
        <begin position="142"/>
        <end position="161"/>
    </location>
</feature>
<feature type="compositionally biased region" description="Low complexity" evidence="1">
    <location>
        <begin position="129"/>
        <end position="141"/>
    </location>
</feature>
<accession>A0A1D3D017</accession>
<evidence type="ECO:0000313" key="3">
    <source>
        <dbReference type="Proteomes" id="UP000095192"/>
    </source>
</evidence>
<gene>
    <name evidence="2" type="ORF">cyc_06943</name>
</gene>
<feature type="compositionally biased region" description="Basic residues" evidence="1">
    <location>
        <begin position="105"/>
        <end position="118"/>
    </location>
</feature>
<dbReference type="EMBL" id="JROU02001320">
    <property type="protein sequence ID" value="OEH76798.1"/>
    <property type="molecule type" value="Genomic_DNA"/>
</dbReference>
<organism evidence="2 3">
    <name type="scientific">Cyclospora cayetanensis</name>
    <dbReference type="NCBI Taxonomy" id="88456"/>
    <lineage>
        <taxon>Eukaryota</taxon>
        <taxon>Sar</taxon>
        <taxon>Alveolata</taxon>
        <taxon>Apicomplexa</taxon>
        <taxon>Conoidasida</taxon>
        <taxon>Coccidia</taxon>
        <taxon>Eucoccidiorida</taxon>
        <taxon>Eimeriorina</taxon>
        <taxon>Eimeriidae</taxon>
        <taxon>Cyclospora</taxon>
    </lineage>
</organism>
<name>A0A1D3D017_9EIME</name>
<feature type="compositionally biased region" description="Polar residues" evidence="1">
    <location>
        <begin position="49"/>
        <end position="82"/>
    </location>
</feature>